<comment type="similarity">
    <text evidence="1">Belongs to the universal stress protein A family.</text>
</comment>
<evidence type="ECO:0000259" key="2">
    <source>
        <dbReference type="Pfam" id="PF00582"/>
    </source>
</evidence>
<dbReference type="Gene3D" id="3.40.50.620">
    <property type="entry name" value="HUPs"/>
    <property type="match status" value="1"/>
</dbReference>
<evidence type="ECO:0000313" key="3">
    <source>
        <dbReference type="EMBL" id="CCQ49032.1"/>
    </source>
</evidence>
<accession>T2I8C4</accession>
<organism evidence="3 4">
    <name type="scientific">Crocosphaera watsonii WH 8502</name>
    <dbReference type="NCBI Taxonomy" id="423474"/>
    <lineage>
        <taxon>Bacteria</taxon>
        <taxon>Bacillati</taxon>
        <taxon>Cyanobacteriota</taxon>
        <taxon>Cyanophyceae</taxon>
        <taxon>Oscillatoriophycideae</taxon>
        <taxon>Chroococcales</taxon>
        <taxon>Aphanothecaceae</taxon>
        <taxon>Crocosphaera</taxon>
    </lineage>
</organism>
<name>T2I8C4_CROWT</name>
<dbReference type="PANTHER" id="PTHR43010">
    <property type="entry name" value="UNIVERSAL STRESS PROTEIN SLR1230"/>
    <property type="match status" value="1"/>
</dbReference>
<reference evidence="3 4" key="2">
    <citation type="submission" date="2013-09" db="EMBL/GenBank/DDBJ databases">
        <title>Whole genome comparison of six Crocosphaera watsonii strains with differing phenotypes.</title>
        <authorList>
            <person name="Bench S.R."/>
            <person name="Heller P."/>
            <person name="Frank I."/>
            <person name="Arciniega M."/>
            <person name="Shilova I.N."/>
            <person name="Zehr J.P."/>
        </authorList>
    </citation>
    <scope>NUCLEOTIDE SEQUENCE [LARGE SCALE GENOMIC DNA]</scope>
    <source>
        <strain evidence="3 4">WH 8502</strain>
    </source>
</reference>
<dbReference type="Pfam" id="PF00582">
    <property type="entry name" value="Usp"/>
    <property type="match status" value="1"/>
</dbReference>
<dbReference type="InterPro" id="IPR006015">
    <property type="entry name" value="Universal_stress_UspA"/>
</dbReference>
<dbReference type="InterPro" id="IPR051688">
    <property type="entry name" value="USP_A"/>
</dbReference>
<evidence type="ECO:0000313" key="4">
    <source>
        <dbReference type="Proteomes" id="UP000018348"/>
    </source>
</evidence>
<dbReference type="PRINTS" id="PR01438">
    <property type="entry name" value="UNVRSLSTRESS"/>
</dbReference>
<dbReference type="PANTHER" id="PTHR43010:SF1">
    <property type="entry name" value="USPA DOMAIN-CONTAINING PROTEIN"/>
    <property type="match status" value="1"/>
</dbReference>
<evidence type="ECO:0000256" key="1">
    <source>
        <dbReference type="ARBA" id="ARBA00008791"/>
    </source>
</evidence>
<proteinExistence type="inferred from homology"/>
<dbReference type="SUPFAM" id="SSF52402">
    <property type="entry name" value="Adenine nucleotide alpha hydrolases-like"/>
    <property type="match status" value="1"/>
</dbReference>
<dbReference type="EMBL" id="CAQK01000053">
    <property type="protein sequence ID" value="CCQ49032.1"/>
    <property type="molecule type" value="Genomic_DNA"/>
</dbReference>
<gene>
    <name evidence="3" type="ORF">CWATWH8502_2292</name>
</gene>
<reference evidence="3 4" key="1">
    <citation type="submission" date="2013-01" db="EMBL/GenBank/DDBJ databases">
        <authorList>
            <person name="Bench S."/>
        </authorList>
    </citation>
    <scope>NUCLEOTIDE SEQUENCE [LARGE SCALE GENOMIC DNA]</scope>
    <source>
        <strain evidence="3 4">WH 8502</strain>
    </source>
</reference>
<feature type="domain" description="UspA" evidence="2">
    <location>
        <begin position="6"/>
        <end position="41"/>
    </location>
</feature>
<sequence length="45" mass="4906">MRNPGDVIVMGHRGISGLQEFFLGSVSNYVLHHAPCSVLIVQPND</sequence>
<dbReference type="InterPro" id="IPR014729">
    <property type="entry name" value="Rossmann-like_a/b/a_fold"/>
</dbReference>
<dbReference type="Proteomes" id="UP000018348">
    <property type="component" value="Unassembled WGS sequence"/>
</dbReference>
<dbReference type="InterPro" id="IPR006016">
    <property type="entry name" value="UspA"/>
</dbReference>
<comment type="caution">
    <text evidence="3">The sequence shown here is derived from an EMBL/GenBank/DDBJ whole genome shotgun (WGS) entry which is preliminary data.</text>
</comment>
<dbReference type="AlphaFoldDB" id="T2I8C4"/>
<protein>
    <recommendedName>
        <fullName evidence="2">UspA domain-containing protein</fullName>
    </recommendedName>
</protein>